<dbReference type="RefSeq" id="WP_068005235.1">
    <property type="nucleotide sequence ID" value="NZ_FOFM01000002.1"/>
</dbReference>
<keyword evidence="2" id="KW-1185">Reference proteome</keyword>
<evidence type="ECO:0000313" key="2">
    <source>
        <dbReference type="Proteomes" id="UP000076577"/>
    </source>
</evidence>
<dbReference type="PATRIC" id="fig|989403.3.peg.2062"/>
<accession>A0A165ZA92</accession>
<dbReference type="AlphaFoldDB" id="A0A165ZA92"/>
<evidence type="ECO:0008006" key="3">
    <source>
        <dbReference type="Google" id="ProtNLM"/>
    </source>
</evidence>
<dbReference type="Pfam" id="PF11066">
    <property type="entry name" value="DUF2867"/>
    <property type="match status" value="1"/>
</dbReference>
<organism evidence="1 2">
    <name type="scientific">Pseudovibrio axinellae</name>
    <dbReference type="NCBI Taxonomy" id="989403"/>
    <lineage>
        <taxon>Bacteria</taxon>
        <taxon>Pseudomonadati</taxon>
        <taxon>Pseudomonadota</taxon>
        <taxon>Alphaproteobacteria</taxon>
        <taxon>Hyphomicrobiales</taxon>
        <taxon>Stappiaceae</taxon>
        <taxon>Pseudovibrio</taxon>
    </lineage>
</organism>
<name>A0A165ZA92_9HYPH</name>
<dbReference type="STRING" id="989403.SAMN05421798_102488"/>
<sequence>MPETSSLPASTLIAPRSELNFFHVNTLKITSNPTALDVYRAMTNNPPRLLTLAFWVRDQISASAGIAKIKGFGAQQETLSPKVGDYLDFFLVEQIDDRQLALTSRDKHLSVMTTVNVDPITGGALVRITSSVITHNWFGTLYMIPVGPAHKLISAHMLQNVTAVHSSKG</sequence>
<dbReference type="Proteomes" id="UP000076577">
    <property type="component" value="Unassembled WGS sequence"/>
</dbReference>
<proteinExistence type="predicted"/>
<dbReference type="EMBL" id="LMCB01000013">
    <property type="protein sequence ID" value="KZL19648.1"/>
    <property type="molecule type" value="Genomic_DNA"/>
</dbReference>
<comment type="caution">
    <text evidence="1">The sequence shown here is derived from an EMBL/GenBank/DDBJ whole genome shotgun (WGS) entry which is preliminary data.</text>
</comment>
<gene>
    <name evidence="1" type="ORF">PsAD2_01927</name>
</gene>
<dbReference type="InterPro" id="IPR021295">
    <property type="entry name" value="DUF2867"/>
</dbReference>
<dbReference type="OrthoDB" id="7058586at2"/>
<protein>
    <recommendedName>
        <fullName evidence="3">DUF2867 domain-containing protein</fullName>
    </recommendedName>
</protein>
<reference evidence="1 2" key="1">
    <citation type="journal article" date="2016" name="Front. Microbiol.">
        <title>Comparative Genomic Analysis Reveals a Diverse Repertoire of Genes Involved in Prokaryote-Eukaryote Interactions within the Pseudovibrio Genus.</title>
        <authorList>
            <person name="Romano S."/>
            <person name="Fernandez-Guerra A."/>
            <person name="Reen F.J."/>
            <person name="Glockner F.O."/>
            <person name="Crowley S.P."/>
            <person name="O'Sullivan O."/>
            <person name="Cotter P.D."/>
            <person name="Adams C."/>
            <person name="Dobson A.D."/>
            <person name="O'Gara F."/>
        </authorList>
    </citation>
    <scope>NUCLEOTIDE SEQUENCE [LARGE SCALE GENOMIC DNA]</scope>
    <source>
        <strain evidence="1 2">Ad2</strain>
    </source>
</reference>
<evidence type="ECO:0000313" key="1">
    <source>
        <dbReference type="EMBL" id="KZL19648.1"/>
    </source>
</evidence>